<feature type="compositionally biased region" description="Low complexity" evidence="1">
    <location>
        <begin position="126"/>
        <end position="138"/>
    </location>
</feature>
<evidence type="ECO:0000313" key="2">
    <source>
        <dbReference type="EMBL" id="TWH71252.1"/>
    </source>
</evidence>
<feature type="region of interest" description="Disordered" evidence="1">
    <location>
        <begin position="1"/>
        <end position="151"/>
    </location>
</feature>
<evidence type="ECO:0000313" key="3">
    <source>
        <dbReference type="Proteomes" id="UP000319825"/>
    </source>
</evidence>
<protein>
    <submittedName>
        <fullName evidence="2">Uncharacterized protein</fullName>
    </submittedName>
</protein>
<evidence type="ECO:0000256" key="1">
    <source>
        <dbReference type="SAM" id="MobiDB-lite"/>
    </source>
</evidence>
<proteinExistence type="predicted"/>
<sequence>MQAQRLSSRARTPYSTSTTAAAPSPWLRRSTATEAARTCACAGAATRSAPTRAARYASRRTGRQFRREGNGDRSPVLQCSLRSRQLEPAQFTEPSAAGHHSRKPGVGAPEAEPTPIDIALSRHRSAPSSSSEAPPRRSSNQDHQQHPAPVTEPTSLLDLCGIACWRSIQYPSFLIGIPGYGAVCIPRRVLMSGQARPAQNPAIGWIASWRGASAMSNGRAAGVALARAVHDSLRVFVSDHVAALDSAAAETLARLGDSHETCAAPYALARTRLTRTWRCSRITPVPRPIAASRNTGAVAMRAPYSASPSTAAPGSGPGSGRQDRRQRWGGSVRCTWHTWMRTSPRTSRWLPIGRRRRLMPPWTGSPTAWVPVVL</sequence>
<dbReference type="AlphaFoldDB" id="A0A562IK55"/>
<organism evidence="2 3">
    <name type="scientific">Micromonospora olivasterospora</name>
    <dbReference type="NCBI Taxonomy" id="1880"/>
    <lineage>
        <taxon>Bacteria</taxon>
        <taxon>Bacillati</taxon>
        <taxon>Actinomycetota</taxon>
        <taxon>Actinomycetes</taxon>
        <taxon>Micromonosporales</taxon>
        <taxon>Micromonosporaceae</taxon>
        <taxon>Micromonospora</taxon>
    </lineage>
</organism>
<dbReference type="EMBL" id="VLKE01000001">
    <property type="protein sequence ID" value="TWH71252.1"/>
    <property type="molecule type" value="Genomic_DNA"/>
</dbReference>
<accession>A0A562IK55</accession>
<dbReference type="Proteomes" id="UP000319825">
    <property type="component" value="Unassembled WGS sequence"/>
</dbReference>
<feature type="region of interest" description="Disordered" evidence="1">
    <location>
        <begin position="303"/>
        <end position="328"/>
    </location>
</feature>
<comment type="caution">
    <text evidence="2">The sequence shown here is derived from an EMBL/GenBank/DDBJ whole genome shotgun (WGS) entry which is preliminary data.</text>
</comment>
<gene>
    <name evidence="2" type="ORF">JD77_06283</name>
</gene>
<feature type="compositionally biased region" description="Low complexity" evidence="1">
    <location>
        <begin position="303"/>
        <end position="314"/>
    </location>
</feature>
<feature type="compositionally biased region" description="Low complexity" evidence="1">
    <location>
        <begin position="7"/>
        <end position="56"/>
    </location>
</feature>
<name>A0A562IK55_MICOL</name>
<keyword evidence="3" id="KW-1185">Reference proteome</keyword>
<reference evidence="2 3" key="1">
    <citation type="submission" date="2019-07" db="EMBL/GenBank/DDBJ databases">
        <title>R&amp;d 2014.</title>
        <authorList>
            <person name="Klenk H.-P."/>
        </authorList>
    </citation>
    <scope>NUCLEOTIDE SEQUENCE [LARGE SCALE GENOMIC DNA]</scope>
    <source>
        <strain evidence="2 3">DSM 43868</strain>
    </source>
</reference>